<evidence type="ECO:0000313" key="3">
    <source>
        <dbReference type="EMBL" id="MFC5239575.1"/>
    </source>
</evidence>
<feature type="transmembrane region" description="Helical" evidence="2">
    <location>
        <begin position="38"/>
        <end position="55"/>
    </location>
</feature>
<keyword evidence="4" id="KW-1185">Reference proteome</keyword>
<feature type="transmembrane region" description="Helical" evidence="2">
    <location>
        <begin position="117"/>
        <end position="138"/>
    </location>
</feature>
<evidence type="ECO:0000256" key="1">
    <source>
        <dbReference type="SAM" id="MobiDB-lite"/>
    </source>
</evidence>
<feature type="transmembrane region" description="Helical" evidence="2">
    <location>
        <begin position="6"/>
        <end position="31"/>
    </location>
</feature>
<evidence type="ECO:0000256" key="2">
    <source>
        <dbReference type="SAM" id="Phobius"/>
    </source>
</evidence>
<reference evidence="4" key="1">
    <citation type="journal article" date="2019" name="Int. J. Syst. Evol. Microbiol.">
        <title>The Global Catalogue of Microorganisms (GCM) 10K type strain sequencing project: providing services to taxonomists for standard genome sequencing and annotation.</title>
        <authorList>
            <consortium name="The Broad Institute Genomics Platform"/>
            <consortium name="The Broad Institute Genome Sequencing Center for Infectious Disease"/>
            <person name="Wu L."/>
            <person name="Ma J."/>
        </authorList>
    </citation>
    <scope>NUCLEOTIDE SEQUENCE [LARGE SCALE GENOMIC DNA]</scope>
    <source>
        <strain evidence="4">CGMCC 4.7131</strain>
    </source>
</reference>
<evidence type="ECO:0000313" key="4">
    <source>
        <dbReference type="Proteomes" id="UP001596035"/>
    </source>
</evidence>
<proteinExistence type="predicted"/>
<feature type="transmembrane region" description="Helical" evidence="2">
    <location>
        <begin position="150"/>
        <end position="179"/>
    </location>
</feature>
<dbReference type="Proteomes" id="UP001596035">
    <property type="component" value="Unassembled WGS sequence"/>
</dbReference>
<feature type="region of interest" description="Disordered" evidence="1">
    <location>
        <begin position="250"/>
        <end position="269"/>
    </location>
</feature>
<dbReference type="RefSeq" id="WP_344566411.1">
    <property type="nucleotide sequence ID" value="NZ_BAAATG010000050.1"/>
</dbReference>
<feature type="transmembrane region" description="Helical" evidence="2">
    <location>
        <begin position="75"/>
        <end position="96"/>
    </location>
</feature>
<keyword evidence="2" id="KW-1133">Transmembrane helix</keyword>
<comment type="caution">
    <text evidence="3">The sequence shown here is derived from an EMBL/GenBank/DDBJ whole genome shotgun (WGS) entry which is preliminary data.</text>
</comment>
<sequence>MIDFLWALVVWLVQMAGAWVLAGMGLLLPLLRTDFSRYALARSLVAAGVVLTLAYRYGFAADGPLGLVDAIIGKYLAMGAVAAVALVVLGTGYVALGRPGARGARLRRLFVARADDSWIPGPLAVMLLFLATTGFLAWVMEATEGYENGFISVMSFLIVFLPALAFLLLVPFSVAGTVFNAANAHPALPPLAAPFVMGAAVVADRFVGGVIATPESLKDPLALTGLAVVTVLSAVELVLLHRRGHGLTRDAEDDARGGAGGSGAGAGAV</sequence>
<feature type="compositionally biased region" description="Gly residues" evidence="1">
    <location>
        <begin position="257"/>
        <end position="269"/>
    </location>
</feature>
<protein>
    <submittedName>
        <fullName evidence="3">Uncharacterized protein</fullName>
    </submittedName>
</protein>
<organism evidence="3 4">
    <name type="scientific">Streptomyces atrovirens</name>
    <dbReference type="NCBI Taxonomy" id="285556"/>
    <lineage>
        <taxon>Bacteria</taxon>
        <taxon>Bacillati</taxon>
        <taxon>Actinomycetota</taxon>
        <taxon>Actinomycetes</taxon>
        <taxon>Kitasatosporales</taxon>
        <taxon>Streptomycetaceae</taxon>
        <taxon>Streptomyces</taxon>
    </lineage>
</organism>
<gene>
    <name evidence="3" type="ORF">ACFPWV_06575</name>
</gene>
<name>A0ABW0DNE6_9ACTN</name>
<dbReference type="EMBL" id="JBHSKN010000007">
    <property type="protein sequence ID" value="MFC5239575.1"/>
    <property type="molecule type" value="Genomic_DNA"/>
</dbReference>
<keyword evidence="2" id="KW-0472">Membrane</keyword>
<feature type="transmembrane region" description="Helical" evidence="2">
    <location>
        <begin position="220"/>
        <end position="240"/>
    </location>
</feature>
<keyword evidence="2" id="KW-0812">Transmembrane</keyword>
<accession>A0ABW0DNE6</accession>